<dbReference type="PROSITE" id="PS51257">
    <property type="entry name" value="PROKAR_LIPOPROTEIN"/>
    <property type="match status" value="1"/>
</dbReference>
<accession>A0A344J8H4</accession>
<name>A0A344J8H4_9GAMM</name>
<reference evidence="3" key="1">
    <citation type="submission" date="2018-05" db="EMBL/GenBank/DDBJ databases">
        <title>Luteimonas pekinense sp. nov., isolated from human Meibomian gland secretions, Beijing, China.</title>
        <authorList>
            <person name="Wen T."/>
            <person name="Bai H."/>
            <person name="Lv H."/>
        </authorList>
    </citation>
    <scope>NUCLEOTIDE SEQUENCE [LARGE SCALE GENOMIC DNA]</scope>
    <source>
        <strain evidence="3">83-4</strain>
    </source>
</reference>
<evidence type="ECO:0000313" key="2">
    <source>
        <dbReference type="EMBL" id="AXA85334.1"/>
    </source>
</evidence>
<evidence type="ECO:0000256" key="1">
    <source>
        <dbReference type="SAM" id="SignalP"/>
    </source>
</evidence>
<dbReference type="RefSeq" id="WP_112927539.1">
    <property type="nucleotide sequence ID" value="NZ_CP029556.1"/>
</dbReference>
<feature type="chain" id="PRO_5016888852" description="Lipoprotein" evidence="1">
    <location>
        <begin position="26"/>
        <end position="206"/>
    </location>
</feature>
<dbReference type="AlphaFoldDB" id="A0A344J8H4"/>
<protein>
    <recommendedName>
        <fullName evidence="4">Lipoprotein</fullName>
    </recommendedName>
</protein>
<dbReference type="KEGG" id="lue:DCD74_12255"/>
<keyword evidence="3" id="KW-1185">Reference proteome</keyword>
<keyword evidence="1" id="KW-0732">Signal</keyword>
<feature type="signal peptide" evidence="1">
    <location>
        <begin position="1"/>
        <end position="25"/>
    </location>
</feature>
<sequence>MLRINLLTASTVLALSACHAPKAHVATSSTAAIAQTDTHPPAPVRPIISQTGCAAGDGVIFSCELRGHRGVSLCLVHGPGPEAAFYFRDGTQAAPTNDKPAPATIPVSQLRRTFLGFASNTGGYVYSFAADGKKHLLYSISGSEGLEDQGYIRTEPGSGTVDAAMPCVTGSVVEDEGERVAAMVSGLAEDKDIARHGLPAKREAGK</sequence>
<dbReference type="EMBL" id="CP029556">
    <property type="protein sequence ID" value="AXA85334.1"/>
    <property type="molecule type" value="Genomic_DNA"/>
</dbReference>
<gene>
    <name evidence="2" type="ORF">DCD74_12255</name>
</gene>
<dbReference type="OrthoDB" id="5954838at2"/>
<evidence type="ECO:0008006" key="4">
    <source>
        <dbReference type="Google" id="ProtNLM"/>
    </source>
</evidence>
<proteinExistence type="predicted"/>
<organism evidence="2 3">
    <name type="scientific">Solilutibacter oculi</name>
    <dbReference type="NCBI Taxonomy" id="2698682"/>
    <lineage>
        <taxon>Bacteria</taxon>
        <taxon>Pseudomonadati</taxon>
        <taxon>Pseudomonadota</taxon>
        <taxon>Gammaproteobacteria</taxon>
        <taxon>Lysobacterales</taxon>
        <taxon>Lysobacteraceae</taxon>
        <taxon>Solilutibacter</taxon>
    </lineage>
</organism>
<evidence type="ECO:0000313" key="3">
    <source>
        <dbReference type="Proteomes" id="UP000251842"/>
    </source>
</evidence>
<dbReference type="Proteomes" id="UP000251842">
    <property type="component" value="Chromosome"/>
</dbReference>